<keyword evidence="4" id="KW-1185">Reference proteome</keyword>
<evidence type="ECO:0000313" key="3">
    <source>
        <dbReference type="EMBL" id="CAH9092306.1"/>
    </source>
</evidence>
<dbReference type="InterPro" id="IPR040256">
    <property type="entry name" value="At4g02000-like"/>
</dbReference>
<dbReference type="EMBL" id="CAMAPE010000029">
    <property type="protein sequence ID" value="CAH9092306.1"/>
    <property type="molecule type" value="Genomic_DNA"/>
</dbReference>
<comment type="caution">
    <text evidence="3">The sequence shown here is derived from an EMBL/GenBank/DDBJ whole genome shotgun (WGS) entry which is preliminary data.</text>
</comment>
<dbReference type="InterPro" id="IPR025558">
    <property type="entry name" value="DUF4283"/>
</dbReference>
<feature type="region of interest" description="Disordered" evidence="1">
    <location>
        <begin position="135"/>
        <end position="159"/>
    </location>
</feature>
<evidence type="ECO:0000256" key="1">
    <source>
        <dbReference type="SAM" id="MobiDB-lite"/>
    </source>
</evidence>
<accession>A0A9P1EAE0</accession>
<gene>
    <name evidence="3" type="ORF">CEURO_LOCUS11898</name>
</gene>
<evidence type="ECO:0000313" key="4">
    <source>
        <dbReference type="Proteomes" id="UP001152484"/>
    </source>
</evidence>
<evidence type="ECO:0000259" key="2">
    <source>
        <dbReference type="Pfam" id="PF14111"/>
    </source>
</evidence>
<sequence length="297" mass="32654">MTKKNKQHRTPPVKEKQFDDKVKYLLAKKAALEEEKLKKKAPMKEVTPSSDPIFSNYAGAFAAATHSPRSINVAASVAKGGQGMNAAASASTAASQGTFAVKLLGLDSNSSNAAASAEISLALKPVVDRDAPIIETSDENSLHGNDEPEGSISLGSQDTNSLKEDDIFEEEPRHFASLFRDNRAPSNGLKLEYFPPTGEKLEFSHLRVPTLIEIWGYCLVGHFSGRFPGLKAIFAMRKKWGVQVDIKTHSKGWVIFKFKSEEDRVKVLTEGPYVLYGKTMFLKTLSDDFSPLRVKSF</sequence>
<proteinExistence type="predicted"/>
<dbReference type="OrthoDB" id="1305665at2759"/>
<dbReference type="Pfam" id="PF14111">
    <property type="entry name" value="DUF4283"/>
    <property type="match status" value="1"/>
</dbReference>
<dbReference type="PANTHER" id="PTHR31286:SF180">
    <property type="entry name" value="OS10G0362600 PROTEIN"/>
    <property type="match status" value="1"/>
</dbReference>
<reference evidence="3" key="1">
    <citation type="submission" date="2022-07" db="EMBL/GenBank/DDBJ databases">
        <authorList>
            <person name="Macas J."/>
            <person name="Novak P."/>
            <person name="Neumann P."/>
        </authorList>
    </citation>
    <scope>NUCLEOTIDE SEQUENCE</scope>
</reference>
<dbReference type="PANTHER" id="PTHR31286">
    <property type="entry name" value="GLYCINE-RICH CELL WALL STRUCTURAL PROTEIN 1.8-LIKE"/>
    <property type="match status" value="1"/>
</dbReference>
<organism evidence="3 4">
    <name type="scientific">Cuscuta europaea</name>
    <name type="common">European dodder</name>
    <dbReference type="NCBI Taxonomy" id="41803"/>
    <lineage>
        <taxon>Eukaryota</taxon>
        <taxon>Viridiplantae</taxon>
        <taxon>Streptophyta</taxon>
        <taxon>Embryophyta</taxon>
        <taxon>Tracheophyta</taxon>
        <taxon>Spermatophyta</taxon>
        <taxon>Magnoliopsida</taxon>
        <taxon>eudicotyledons</taxon>
        <taxon>Gunneridae</taxon>
        <taxon>Pentapetalae</taxon>
        <taxon>asterids</taxon>
        <taxon>lamiids</taxon>
        <taxon>Solanales</taxon>
        <taxon>Convolvulaceae</taxon>
        <taxon>Cuscuteae</taxon>
        <taxon>Cuscuta</taxon>
        <taxon>Cuscuta subgen. Cuscuta</taxon>
    </lineage>
</organism>
<dbReference type="Proteomes" id="UP001152484">
    <property type="component" value="Unassembled WGS sequence"/>
</dbReference>
<dbReference type="AlphaFoldDB" id="A0A9P1EAE0"/>
<name>A0A9P1EAE0_CUSEU</name>
<protein>
    <recommendedName>
        <fullName evidence="2">DUF4283 domain-containing protein</fullName>
    </recommendedName>
</protein>
<feature type="domain" description="DUF4283" evidence="2">
    <location>
        <begin position="213"/>
        <end position="291"/>
    </location>
</feature>